<dbReference type="SUPFAM" id="SSF51735">
    <property type="entry name" value="NAD(P)-binding Rossmann-fold domains"/>
    <property type="match status" value="1"/>
</dbReference>
<dbReference type="InterPro" id="IPR018370">
    <property type="entry name" value="Chaperonin_Cpn60_CS"/>
</dbReference>
<dbReference type="InterPro" id="IPR003777">
    <property type="entry name" value="XdhC_CoxI"/>
</dbReference>
<dbReference type="AlphaFoldDB" id="A0A1B7LJ26"/>
<dbReference type="InterPro" id="IPR036291">
    <property type="entry name" value="NAD(P)-bd_dom_sf"/>
</dbReference>
<dbReference type="Pfam" id="PF02625">
    <property type="entry name" value="XdhC_CoxI"/>
    <property type="match status" value="1"/>
</dbReference>
<evidence type="ECO:0000259" key="1">
    <source>
        <dbReference type="Pfam" id="PF02625"/>
    </source>
</evidence>
<dbReference type="PROSITE" id="PS00296">
    <property type="entry name" value="CHAPERONINS_CPN60"/>
    <property type="match status" value="1"/>
</dbReference>
<accession>A0A1B7LJ26</accession>
<feature type="domain" description="XdhC- CoxI" evidence="1">
    <location>
        <begin position="277"/>
        <end position="342"/>
    </location>
</feature>
<dbReference type="GO" id="GO:0005524">
    <property type="term" value="F:ATP binding"/>
    <property type="evidence" value="ECO:0007669"/>
    <property type="project" value="InterPro"/>
</dbReference>
<name>A0A1B7LJ26_9FIRM</name>
<dbReference type="Gene3D" id="3.40.50.720">
    <property type="entry name" value="NAD(P)-binding Rossmann-like Domain"/>
    <property type="match status" value="1"/>
</dbReference>
<dbReference type="GO" id="GO:0006457">
    <property type="term" value="P:protein folding"/>
    <property type="evidence" value="ECO:0007669"/>
    <property type="project" value="InterPro"/>
</dbReference>
<evidence type="ECO:0000259" key="2">
    <source>
        <dbReference type="Pfam" id="PF13478"/>
    </source>
</evidence>
<proteinExistence type="predicted"/>
<dbReference type="EMBL" id="LYVF01000013">
    <property type="protein sequence ID" value="OAT86472.1"/>
    <property type="molecule type" value="Genomic_DNA"/>
</dbReference>
<dbReference type="STRING" id="1838280.A6M21_03370"/>
<dbReference type="PANTHER" id="PTHR30388">
    <property type="entry name" value="ALDEHYDE OXIDOREDUCTASE MOLYBDENUM COFACTOR ASSEMBLY PROTEIN"/>
    <property type="match status" value="1"/>
</dbReference>
<sequence length="373" mass="39584">MIYEQLLAGLAAGEKAVLITLAVKKDGAFEPAVGKKLWLNGRTTGSLGTSESEREGDALLAAALNSGRLERKQIPRPDGRGEWLLLAEPLLPPAELVVLGGGNIAQPLVQIARLLGYRVTVVDDRPEFAAPARFPGAQRVICADFVQAIGQLTFGHWSSVVIVTRGHCQDLACLEQVVEKDLAYLGMIGSRRRVGLVKKHLRERGVPAERLERVHMPIGLDLGAQTPAEIAVSIAAEMINVRRGGQVPSLSGNKEKAGGPETGTRDIELFKTLAAAARRGEPAALVTITDTRGSTPRKAGAKMLVFPDGRQLGTIGGGCVEGEARRDALSVLDSGRPALCRYLLDAEAAAEEGMACGGGMEVFIEPVGPEKRD</sequence>
<dbReference type="InterPro" id="IPR052698">
    <property type="entry name" value="MoCofactor_Util/Proc"/>
</dbReference>
<organism evidence="3 4">
    <name type="scientific">Desulfotomaculum copahuensis</name>
    <dbReference type="NCBI Taxonomy" id="1838280"/>
    <lineage>
        <taxon>Bacteria</taxon>
        <taxon>Bacillati</taxon>
        <taxon>Bacillota</taxon>
        <taxon>Clostridia</taxon>
        <taxon>Eubacteriales</taxon>
        <taxon>Desulfotomaculaceae</taxon>
        <taxon>Desulfotomaculum</taxon>
    </lineage>
</organism>
<dbReference type="RefSeq" id="WP_066666201.1">
    <property type="nucleotide sequence ID" value="NZ_LYVF01000013.1"/>
</dbReference>
<reference evidence="3 4" key="1">
    <citation type="submission" date="2016-04" db="EMBL/GenBank/DDBJ databases">
        <authorList>
            <person name="Evans L.H."/>
            <person name="Alamgir A."/>
            <person name="Owens N."/>
            <person name="Weber N.D."/>
            <person name="Virtaneva K."/>
            <person name="Barbian K."/>
            <person name="Babar A."/>
            <person name="Rosenke K."/>
        </authorList>
    </citation>
    <scope>NUCLEOTIDE SEQUENCE [LARGE SCALE GENOMIC DNA]</scope>
    <source>
        <strain evidence="3 4">LMa1</strain>
    </source>
</reference>
<comment type="caution">
    <text evidence="3">The sequence shown here is derived from an EMBL/GenBank/DDBJ whole genome shotgun (WGS) entry which is preliminary data.</text>
</comment>
<keyword evidence="4" id="KW-1185">Reference proteome</keyword>
<protein>
    <recommendedName>
        <fullName evidence="5">Xanthine dehydrogenase</fullName>
    </recommendedName>
</protein>
<feature type="domain" description="XdhC Rossmann" evidence="2">
    <location>
        <begin position="96"/>
        <end position="238"/>
    </location>
</feature>
<dbReference type="InterPro" id="IPR027051">
    <property type="entry name" value="XdhC_Rossmann_dom"/>
</dbReference>
<evidence type="ECO:0000313" key="4">
    <source>
        <dbReference type="Proteomes" id="UP000078532"/>
    </source>
</evidence>
<dbReference type="Proteomes" id="UP000078532">
    <property type="component" value="Unassembled WGS sequence"/>
</dbReference>
<dbReference type="PANTHER" id="PTHR30388:SF6">
    <property type="entry name" value="XANTHINE DEHYDROGENASE SUBUNIT A-RELATED"/>
    <property type="match status" value="1"/>
</dbReference>
<gene>
    <name evidence="3" type="ORF">A6M21_03370</name>
</gene>
<evidence type="ECO:0000313" key="3">
    <source>
        <dbReference type="EMBL" id="OAT86472.1"/>
    </source>
</evidence>
<evidence type="ECO:0008006" key="5">
    <source>
        <dbReference type="Google" id="ProtNLM"/>
    </source>
</evidence>
<dbReference type="OrthoDB" id="9773039at2"/>
<dbReference type="Pfam" id="PF13478">
    <property type="entry name" value="XdhC_C"/>
    <property type="match status" value="1"/>
</dbReference>